<dbReference type="PANTHER" id="PTHR37210">
    <property type="entry name" value="EXPRESSED PROTEIN"/>
    <property type="match status" value="1"/>
</dbReference>
<reference evidence="1" key="2">
    <citation type="submission" date="2021-12" db="EMBL/GenBank/DDBJ databases">
        <title>Resequencing data analysis of finger millet.</title>
        <authorList>
            <person name="Hatakeyama M."/>
            <person name="Aluri S."/>
            <person name="Balachadran M.T."/>
            <person name="Sivarajan S.R."/>
            <person name="Poveda L."/>
            <person name="Shimizu-Inatsugi R."/>
            <person name="Schlapbach R."/>
            <person name="Sreeman S.M."/>
            <person name="Shimizu K.K."/>
        </authorList>
    </citation>
    <scope>NUCLEOTIDE SEQUENCE</scope>
</reference>
<sequence length="85" mass="9097">MASTADGGVVAVAVDARRAGPPRWSDRRRCPAWQANSLESFVPENLPRPSAQRRFNSVTAEAPALAPDAVTPFLARRSGMGCFSL</sequence>
<proteinExistence type="predicted"/>
<evidence type="ECO:0000313" key="1">
    <source>
        <dbReference type="EMBL" id="GJM96223.1"/>
    </source>
</evidence>
<comment type="caution">
    <text evidence="1">The sequence shown here is derived from an EMBL/GenBank/DDBJ whole genome shotgun (WGS) entry which is preliminary data.</text>
</comment>
<dbReference type="Proteomes" id="UP001054889">
    <property type="component" value="Unassembled WGS sequence"/>
</dbReference>
<keyword evidence="2" id="KW-1185">Reference proteome</keyword>
<gene>
    <name evidence="1" type="primary">ga13039</name>
    <name evidence="1" type="ORF">PR202_ga13039</name>
</gene>
<evidence type="ECO:0000313" key="2">
    <source>
        <dbReference type="Proteomes" id="UP001054889"/>
    </source>
</evidence>
<dbReference type="InterPro" id="IPR053350">
    <property type="entry name" value="CV_Inducer"/>
</dbReference>
<organism evidence="1 2">
    <name type="scientific">Eleusine coracana subsp. coracana</name>
    <dbReference type="NCBI Taxonomy" id="191504"/>
    <lineage>
        <taxon>Eukaryota</taxon>
        <taxon>Viridiplantae</taxon>
        <taxon>Streptophyta</taxon>
        <taxon>Embryophyta</taxon>
        <taxon>Tracheophyta</taxon>
        <taxon>Spermatophyta</taxon>
        <taxon>Magnoliopsida</taxon>
        <taxon>Liliopsida</taxon>
        <taxon>Poales</taxon>
        <taxon>Poaceae</taxon>
        <taxon>PACMAD clade</taxon>
        <taxon>Chloridoideae</taxon>
        <taxon>Cynodonteae</taxon>
        <taxon>Eleusininae</taxon>
        <taxon>Eleusine</taxon>
    </lineage>
</organism>
<dbReference type="AlphaFoldDB" id="A0AAV5CDR5"/>
<dbReference type="PANTHER" id="PTHR37210:SF2">
    <property type="entry name" value="PROTEIN CHLOROPLAST VESICULATION"/>
    <property type="match status" value="1"/>
</dbReference>
<name>A0AAV5CDR5_ELECO</name>
<reference evidence="1" key="1">
    <citation type="journal article" date="2018" name="DNA Res.">
        <title>Multiple hybrid de novo genome assembly of finger millet, an orphan allotetraploid crop.</title>
        <authorList>
            <person name="Hatakeyama M."/>
            <person name="Aluri S."/>
            <person name="Balachadran M.T."/>
            <person name="Sivarajan S.R."/>
            <person name="Patrignani A."/>
            <person name="Gruter S."/>
            <person name="Poveda L."/>
            <person name="Shimizu-Inatsugi R."/>
            <person name="Baeten J."/>
            <person name="Francoijs K.J."/>
            <person name="Nataraja K.N."/>
            <person name="Reddy Y.A.N."/>
            <person name="Phadnis S."/>
            <person name="Ravikumar R.L."/>
            <person name="Schlapbach R."/>
            <person name="Sreeman S.M."/>
            <person name="Shimizu K.K."/>
        </authorList>
    </citation>
    <scope>NUCLEOTIDE SEQUENCE</scope>
</reference>
<dbReference type="EMBL" id="BQKI01000006">
    <property type="protein sequence ID" value="GJM96223.1"/>
    <property type="molecule type" value="Genomic_DNA"/>
</dbReference>
<accession>A0AAV5CDR5</accession>
<protein>
    <submittedName>
        <fullName evidence="1">Uncharacterized protein</fullName>
    </submittedName>
</protein>